<keyword evidence="5" id="KW-1185">Reference proteome</keyword>
<organism evidence="4 5">
    <name type="scientific">Psychrosphaera algicola</name>
    <dbReference type="NCBI Taxonomy" id="3023714"/>
    <lineage>
        <taxon>Bacteria</taxon>
        <taxon>Pseudomonadati</taxon>
        <taxon>Pseudomonadota</taxon>
        <taxon>Gammaproteobacteria</taxon>
        <taxon>Alteromonadales</taxon>
        <taxon>Pseudoalteromonadaceae</taxon>
        <taxon>Psychrosphaera</taxon>
    </lineage>
</organism>
<evidence type="ECO:0000256" key="1">
    <source>
        <dbReference type="ARBA" id="ARBA00022468"/>
    </source>
</evidence>
<keyword evidence="2" id="KW-0690">Ribosome biogenesis</keyword>
<accession>A0ABT5FGN4</accession>
<feature type="region of interest" description="Disordered" evidence="3">
    <location>
        <begin position="79"/>
        <end position="105"/>
    </location>
</feature>
<dbReference type="Proteomes" id="UP001528411">
    <property type="component" value="Unassembled WGS sequence"/>
</dbReference>
<reference evidence="4 5" key="1">
    <citation type="submission" date="2023-01" db="EMBL/GenBank/DDBJ databases">
        <title>Psychrosphaera sp. nov., isolated from marine algae.</title>
        <authorList>
            <person name="Bayburt H."/>
            <person name="Choi B.J."/>
            <person name="Kim J.M."/>
            <person name="Choi D.G."/>
            <person name="Jeon C.O."/>
        </authorList>
    </citation>
    <scope>NUCLEOTIDE SEQUENCE [LARGE SCALE GENOMIC DNA]</scope>
    <source>
        <strain evidence="4 5">G1-22</strain>
    </source>
</reference>
<dbReference type="InterPro" id="IPR007336">
    <property type="entry name" value="YihI"/>
</dbReference>
<proteinExistence type="predicted"/>
<evidence type="ECO:0000256" key="3">
    <source>
        <dbReference type="SAM" id="MobiDB-lite"/>
    </source>
</evidence>
<evidence type="ECO:0000256" key="2">
    <source>
        <dbReference type="ARBA" id="ARBA00022517"/>
    </source>
</evidence>
<evidence type="ECO:0000313" key="5">
    <source>
        <dbReference type="Proteomes" id="UP001528411"/>
    </source>
</evidence>
<name>A0ABT5FGN4_9GAMM</name>
<dbReference type="EMBL" id="JAQOMS010000002">
    <property type="protein sequence ID" value="MDC2890424.1"/>
    <property type="molecule type" value="Genomic_DNA"/>
</dbReference>
<protein>
    <submittedName>
        <fullName evidence="4">GTPase-activating protein</fullName>
    </submittedName>
</protein>
<keyword evidence="1" id="KW-0343">GTPase activation</keyword>
<dbReference type="Pfam" id="PF04220">
    <property type="entry name" value="YihI"/>
    <property type="match status" value="1"/>
</dbReference>
<dbReference type="RefSeq" id="WP_272181627.1">
    <property type="nucleotide sequence ID" value="NZ_JAQOMS010000002.1"/>
</dbReference>
<evidence type="ECO:0000313" key="4">
    <source>
        <dbReference type="EMBL" id="MDC2890424.1"/>
    </source>
</evidence>
<sequence>MVHGVPGVKLEKIQPITLTPAEEFAALENDELLIALAERVEAGELLTGKDAKYFNRNMNRYDELAEKLGLVDDIDDEDEYDEEEYVDPLESLGGDEWSDLMDKDK</sequence>
<comment type="caution">
    <text evidence="4">The sequence shown here is derived from an EMBL/GenBank/DDBJ whole genome shotgun (WGS) entry which is preliminary data.</text>
</comment>
<gene>
    <name evidence="4" type="ORF">PN838_18785</name>
</gene>